<dbReference type="AlphaFoldDB" id="A0A238HB87"/>
<reference evidence="1 2" key="1">
    <citation type="submission" date="2017-04" db="EMBL/GenBank/DDBJ databases">
        <authorList>
            <person name="Afonso C.L."/>
            <person name="Miller P.J."/>
            <person name="Scott M.A."/>
            <person name="Spackman E."/>
            <person name="Goraichik I."/>
            <person name="Dimitrov K.M."/>
            <person name="Suarez D.L."/>
            <person name="Swayne D.E."/>
        </authorList>
    </citation>
    <scope>NUCLEOTIDE SEQUENCE [LARGE SCALE GENOMIC DNA]</scope>
    <source>
        <strain evidence="1">LMG 28154</strain>
    </source>
</reference>
<evidence type="ECO:0000313" key="2">
    <source>
        <dbReference type="Proteomes" id="UP000198460"/>
    </source>
</evidence>
<evidence type="ECO:0000313" key="1">
    <source>
        <dbReference type="EMBL" id="SMG02402.1"/>
    </source>
</evidence>
<dbReference type="Proteomes" id="UP000198460">
    <property type="component" value="Unassembled WGS sequence"/>
</dbReference>
<proteinExistence type="predicted"/>
<organism evidence="1 2">
    <name type="scientific">Burkholderia singularis</name>
    <dbReference type="NCBI Taxonomy" id="1503053"/>
    <lineage>
        <taxon>Bacteria</taxon>
        <taxon>Pseudomonadati</taxon>
        <taxon>Pseudomonadota</taxon>
        <taxon>Betaproteobacteria</taxon>
        <taxon>Burkholderiales</taxon>
        <taxon>Burkholderiaceae</taxon>
        <taxon>Burkholderia</taxon>
        <taxon>pseudomallei group</taxon>
    </lineage>
</organism>
<dbReference type="EMBL" id="FXAN01000098">
    <property type="protein sequence ID" value="SMG02402.1"/>
    <property type="molecule type" value="Genomic_DNA"/>
</dbReference>
<sequence length="45" mass="5129">MPQRLCRWAPGSASRGRCKPGACAARRCDLRGVIAMCYNFWLSRR</sequence>
<name>A0A238HB87_9BURK</name>
<accession>A0A238HB87</accession>
<protein>
    <submittedName>
        <fullName evidence="1">Uncharacterized protein</fullName>
    </submittedName>
</protein>
<gene>
    <name evidence="1" type="ORF">BSIN_5048</name>
</gene>